<comment type="caution">
    <text evidence="4">The sequence shown here is derived from an EMBL/GenBank/DDBJ whole genome shotgun (WGS) entry which is preliminary data.</text>
</comment>
<feature type="chain" id="PRO_5003840680" description="NAD-dependent epimerase/dehydratase domain-containing protein" evidence="3">
    <location>
        <begin position="25"/>
        <end position="356"/>
    </location>
</feature>
<keyword evidence="3" id="KW-0732">Signal</keyword>
<comment type="similarity">
    <text evidence="1">Belongs to the NAD(P)-dependent epimerase/dehydratase family.</text>
</comment>
<dbReference type="Proteomes" id="UP000266841">
    <property type="component" value="Unassembled WGS sequence"/>
</dbReference>
<sequence length="356" mass="39382">MKMSRISAVLVIVVWLILWETSTSFVLSHHDLWVVRELTAVTRAVEEPESKTLLVFGLGNIGLLVAMRAHDEGLFDKVYGTSRTSTSNENVQGVQTIDYSDSDCLREILPTCSHVLVTIPPSKSSMPGACDTVLSNPSLGDFPLPSSSWVGFVSSSSVYGNHNGHWVHEDSAIKCSAGSKGELYFRAENEWREASAVRGWRLNVFRSAGLYGDNRSIIHTIMQRGFVSSSSGSKDGDFPTSRIHECDVARAILSSMLQGTEGDWNLADDFPAPRAEVMAFGASLLAHAGLCPKEAAKDSSDQKSERFRRRKTDRKRVLNIKMKESLLPDQVLLYPTYKDGLQSVIDANILKWRLVD</sequence>
<dbReference type="Gene3D" id="3.40.50.720">
    <property type="entry name" value="NAD(P)-binding Rossmann-like Domain"/>
    <property type="match status" value="1"/>
</dbReference>
<dbReference type="AlphaFoldDB" id="K0T5X9"/>
<protein>
    <recommendedName>
        <fullName evidence="6">NAD-dependent epimerase/dehydratase domain-containing protein</fullName>
    </recommendedName>
</protein>
<evidence type="ECO:0000313" key="5">
    <source>
        <dbReference type="Proteomes" id="UP000266841"/>
    </source>
</evidence>
<accession>K0T5X9</accession>
<keyword evidence="2" id="KW-0520">NAD</keyword>
<evidence type="ECO:0000313" key="4">
    <source>
        <dbReference type="EMBL" id="EJK73085.1"/>
    </source>
</evidence>
<organism evidence="4 5">
    <name type="scientific">Thalassiosira oceanica</name>
    <name type="common">Marine diatom</name>
    <dbReference type="NCBI Taxonomy" id="159749"/>
    <lineage>
        <taxon>Eukaryota</taxon>
        <taxon>Sar</taxon>
        <taxon>Stramenopiles</taxon>
        <taxon>Ochrophyta</taxon>
        <taxon>Bacillariophyta</taxon>
        <taxon>Coscinodiscophyceae</taxon>
        <taxon>Thalassiosirophycidae</taxon>
        <taxon>Thalassiosirales</taxon>
        <taxon>Thalassiosiraceae</taxon>
        <taxon>Thalassiosira</taxon>
    </lineage>
</organism>
<dbReference type="OrthoDB" id="5824at2759"/>
<dbReference type="PANTHER" id="PTHR43574">
    <property type="entry name" value="EPIMERASE-RELATED"/>
    <property type="match status" value="1"/>
</dbReference>
<name>K0T5X9_THAOC</name>
<evidence type="ECO:0008006" key="6">
    <source>
        <dbReference type="Google" id="ProtNLM"/>
    </source>
</evidence>
<evidence type="ECO:0000256" key="3">
    <source>
        <dbReference type="SAM" id="SignalP"/>
    </source>
</evidence>
<dbReference type="eggNOG" id="KOG0747">
    <property type="taxonomic scope" value="Eukaryota"/>
</dbReference>
<gene>
    <name evidence="4" type="ORF">THAOC_05311</name>
</gene>
<evidence type="ECO:0000256" key="1">
    <source>
        <dbReference type="ARBA" id="ARBA00007637"/>
    </source>
</evidence>
<dbReference type="InterPro" id="IPR036291">
    <property type="entry name" value="NAD(P)-bd_dom_sf"/>
</dbReference>
<dbReference type="EMBL" id="AGNL01004858">
    <property type="protein sequence ID" value="EJK73085.1"/>
    <property type="molecule type" value="Genomic_DNA"/>
</dbReference>
<keyword evidence="5" id="KW-1185">Reference proteome</keyword>
<proteinExistence type="inferred from homology"/>
<feature type="signal peptide" evidence="3">
    <location>
        <begin position="1"/>
        <end position="24"/>
    </location>
</feature>
<evidence type="ECO:0000256" key="2">
    <source>
        <dbReference type="ARBA" id="ARBA00023027"/>
    </source>
</evidence>
<dbReference type="SUPFAM" id="SSF51735">
    <property type="entry name" value="NAD(P)-binding Rossmann-fold domains"/>
    <property type="match status" value="1"/>
</dbReference>
<reference evidence="4 5" key="1">
    <citation type="journal article" date="2012" name="Genome Biol.">
        <title>Genome and low-iron response of an oceanic diatom adapted to chronic iron limitation.</title>
        <authorList>
            <person name="Lommer M."/>
            <person name="Specht M."/>
            <person name="Roy A.S."/>
            <person name="Kraemer L."/>
            <person name="Andreson R."/>
            <person name="Gutowska M.A."/>
            <person name="Wolf J."/>
            <person name="Bergner S.V."/>
            <person name="Schilhabel M.B."/>
            <person name="Klostermeier U.C."/>
            <person name="Beiko R.G."/>
            <person name="Rosenstiel P."/>
            <person name="Hippler M."/>
            <person name="Laroche J."/>
        </authorList>
    </citation>
    <scope>NUCLEOTIDE SEQUENCE [LARGE SCALE GENOMIC DNA]</scope>
    <source>
        <strain evidence="4 5">CCMP1005</strain>
    </source>
</reference>